<name>A0A386ZKH5_9NOCA</name>
<reference evidence="6 7" key="1">
    <citation type="submission" date="2018-09" db="EMBL/GenBank/DDBJ databases">
        <title>Nocardia yunnanensis sp. nov., an actinomycete isolated from a soil sample.</title>
        <authorList>
            <person name="Zhang J."/>
        </authorList>
    </citation>
    <scope>NUCLEOTIDE SEQUENCE [LARGE SCALE GENOMIC DNA]</scope>
    <source>
        <strain evidence="6 7">CFHS0054</strain>
    </source>
</reference>
<feature type="repeat" description="WD" evidence="3">
    <location>
        <begin position="997"/>
        <end position="1031"/>
    </location>
</feature>
<dbReference type="SUPFAM" id="SSF50978">
    <property type="entry name" value="WD40 repeat-like"/>
    <property type="match status" value="2"/>
</dbReference>
<dbReference type="PANTHER" id="PTHR22847">
    <property type="entry name" value="WD40 REPEAT PROTEIN"/>
    <property type="match status" value="1"/>
</dbReference>
<dbReference type="Pfam" id="PF00400">
    <property type="entry name" value="WD40"/>
    <property type="match status" value="10"/>
</dbReference>
<keyword evidence="1 3" id="KW-0853">WD repeat</keyword>
<feature type="region of interest" description="Disordered" evidence="4">
    <location>
        <begin position="1"/>
        <end position="51"/>
    </location>
</feature>
<feature type="repeat" description="WD" evidence="3">
    <location>
        <begin position="1087"/>
        <end position="1120"/>
    </location>
</feature>
<dbReference type="PRINTS" id="PR00364">
    <property type="entry name" value="DISEASERSIST"/>
</dbReference>
<dbReference type="InterPro" id="IPR019775">
    <property type="entry name" value="WD40_repeat_CS"/>
</dbReference>
<sequence>MRGAPISEPSVTTPISPMFSVRHPPGTDQPQRVSVMEQHSEPPTNATVNAPRANIGAIGDHVTQINNYFTIADQSERPSTEEPTAPPSPAPNGPGFSGASSTSTSDCSLSATVPGMLRRHVARTELMERVRSRLVPGARVGLWGMGGAGKTTLAAMLARDAGVQEVFDRIVWVAVTRQEEPAHIQERALRLLDYVGRDGKPVHPTSIQDGQDRLTQALSNQLTLLVLDDVWDVGVLQALDVPGTQFALLLTTRNKGIAASIDDGNEDDDPPEVAQLEMDQALTLLGDWTKTPVDQLPPEADSLCIMAGCLALGVALVGGMVNDRKGQTQKWQKVLSLLEVGRGGAIESEQRADHYQYSSVEVAISVSIDDLDPAARDRYRELAVFAGRGGFPDSAVNALWAPAGLNAGDANTLLTKFINRSLVQTTPDERYTLHDLEFDVATKQLSAGEEGIKAAHQRLLEGYKSRTHQPLADCPDDAYLPRNLAFHLAAAQSLELNKLLVSFAWMERRLAEAGISDLLIDYSHYTQGWPSPTTVETVHGALQLSAAALADDPDLLAGQLIGRLLDDSRPKISALLSSIRRSSDRPWLCPRTPESLTGPGGPLTRTLLGHVGRVTTVAVTTNGRYIVTGSDDRTVKVWVSTTGHLERTIPAHNKPVTAVAVTVDGLRIVSGSADRTVKVWILDGGREQRDAIPAGHVYAVAVADDDRIVVGGGDKDLQVWTWTPQSKWLDSRLRCGHSSYVKAVAAAAEGRYLVSGSDDGSLCVWDLNSDNPINLPRLSGAVEAVAISADGRYVVAGGSDGTVRAWNLYSAAPEVILSTRTARIHAVAITSDGKHVLTAGQDQIVRVWDPATNEVVRELPGHTSDIEALAITRDDRYLISGSHDRTVRVWDLTVEGIEPFGHDAPGEIRAMAFSADGRCLVWAGDDQPISVRDLPDGAVRHPLNHVVGHGDAGSIKAAALSPDGQRLICAGYAWPFSVWDLSTGQCLHIPDDAGRGINAIAVCADNRYVVTGGSDKIARLWTVRHNGTLDLKLKMPDQNHNSKGAEVYAVAITPDARWVVTGGHDKIVRVWDAETGEQKQQLPSRSGRGHRGRITALAVTSDSQYIVSAGHDKDILVWRIGHDCPVRVLEGDAEQTHTLAITADDKHLISGGSDNAVRLWDLARGQELAHWVTDAVPVTACVAHPTDRWSLAYGDGSGRVAILSLRGPSQK</sequence>
<dbReference type="Pfam" id="PF00931">
    <property type="entry name" value="NB-ARC"/>
    <property type="match status" value="1"/>
</dbReference>
<dbReference type="PROSITE" id="PS50082">
    <property type="entry name" value="WD_REPEATS_2"/>
    <property type="match status" value="10"/>
</dbReference>
<feature type="repeat" description="WD" evidence="3">
    <location>
        <begin position="859"/>
        <end position="892"/>
    </location>
</feature>
<dbReference type="InterPro" id="IPR036388">
    <property type="entry name" value="WH-like_DNA-bd_sf"/>
</dbReference>
<dbReference type="InterPro" id="IPR042197">
    <property type="entry name" value="Apaf_helical"/>
</dbReference>
<dbReference type="GO" id="GO:0005829">
    <property type="term" value="C:cytosol"/>
    <property type="evidence" value="ECO:0007669"/>
    <property type="project" value="UniProtKB-ARBA"/>
</dbReference>
<dbReference type="GO" id="GO:0043531">
    <property type="term" value="F:ADP binding"/>
    <property type="evidence" value="ECO:0007669"/>
    <property type="project" value="InterPro"/>
</dbReference>
<evidence type="ECO:0000256" key="4">
    <source>
        <dbReference type="SAM" id="MobiDB-lite"/>
    </source>
</evidence>
<dbReference type="Gene3D" id="1.10.8.430">
    <property type="entry name" value="Helical domain of apoptotic protease-activating factors"/>
    <property type="match status" value="1"/>
</dbReference>
<feature type="region of interest" description="Disordered" evidence="4">
    <location>
        <begin position="75"/>
        <end position="110"/>
    </location>
</feature>
<feature type="repeat" description="WD" evidence="3">
    <location>
        <begin position="817"/>
        <end position="858"/>
    </location>
</feature>
<dbReference type="InterPro" id="IPR001680">
    <property type="entry name" value="WD40_rpt"/>
</dbReference>
<dbReference type="SUPFAM" id="SSF52540">
    <property type="entry name" value="P-loop containing nucleoside triphosphate hydrolases"/>
    <property type="match status" value="1"/>
</dbReference>
<feature type="repeat" description="WD" evidence="3">
    <location>
        <begin position="775"/>
        <end position="808"/>
    </location>
</feature>
<feature type="repeat" description="WD" evidence="3">
    <location>
        <begin position="649"/>
        <end position="690"/>
    </location>
</feature>
<gene>
    <name evidence="6" type="ORF">D7D52_36115</name>
</gene>
<dbReference type="InterPro" id="IPR036322">
    <property type="entry name" value="WD40_repeat_dom_sf"/>
</dbReference>
<dbReference type="Gene3D" id="3.40.50.300">
    <property type="entry name" value="P-loop containing nucleotide triphosphate hydrolases"/>
    <property type="match status" value="1"/>
</dbReference>
<dbReference type="InterPro" id="IPR020472">
    <property type="entry name" value="WD40_PAC1"/>
</dbReference>
<dbReference type="PANTHER" id="PTHR22847:SF637">
    <property type="entry name" value="WD REPEAT DOMAIN 5B"/>
    <property type="match status" value="1"/>
</dbReference>
<dbReference type="InterPro" id="IPR027417">
    <property type="entry name" value="P-loop_NTPase"/>
</dbReference>
<feature type="repeat" description="WD" evidence="3">
    <location>
        <begin position="734"/>
        <end position="775"/>
    </location>
</feature>
<dbReference type="PROSITE" id="PS00678">
    <property type="entry name" value="WD_REPEATS_1"/>
    <property type="match status" value="5"/>
</dbReference>
<evidence type="ECO:0000259" key="5">
    <source>
        <dbReference type="SMART" id="SM00382"/>
    </source>
</evidence>
<dbReference type="InterPro" id="IPR002182">
    <property type="entry name" value="NB-ARC"/>
</dbReference>
<dbReference type="AlphaFoldDB" id="A0A386ZKH5"/>
<keyword evidence="2" id="KW-0677">Repeat</keyword>
<dbReference type="Proteomes" id="UP000267164">
    <property type="component" value="Chromosome"/>
</dbReference>
<accession>A0A386ZKH5</accession>
<feature type="domain" description="AAA+ ATPase" evidence="5">
    <location>
        <begin position="136"/>
        <end position="272"/>
    </location>
</feature>
<evidence type="ECO:0000256" key="3">
    <source>
        <dbReference type="PROSITE-ProRule" id="PRU00221"/>
    </source>
</evidence>
<proteinExistence type="predicted"/>
<dbReference type="Gene3D" id="2.130.10.10">
    <property type="entry name" value="YVTN repeat-like/Quinoprotein amine dehydrogenase"/>
    <property type="match status" value="4"/>
</dbReference>
<feature type="repeat" description="WD" evidence="3">
    <location>
        <begin position="607"/>
        <end position="648"/>
    </location>
</feature>
<dbReference type="OrthoDB" id="4492582at2"/>
<organism evidence="6 7">
    <name type="scientific">Nocardia yunnanensis</name>
    <dbReference type="NCBI Taxonomy" id="2382165"/>
    <lineage>
        <taxon>Bacteria</taxon>
        <taxon>Bacillati</taxon>
        <taxon>Actinomycetota</taxon>
        <taxon>Actinomycetes</taxon>
        <taxon>Mycobacteriales</taxon>
        <taxon>Nocardiaceae</taxon>
        <taxon>Nocardia</taxon>
    </lineage>
</organism>
<evidence type="ECO:0000313" key="7">
    <source>
        <dbReference type="Proteomes" id="UP000267164"/>
    </source>
</evidence>
<protein>
    <recommendedName>
        <fullName evidence="5">AAA+ ATPase domain-containing protein</fullName>
    </recommendedName>
</protein>
<dbReference type="KEGG" id="nyu:D7D52_36115"/>
<dbReference type="CDD" id="cd00200">
    <property type="entry name" value="WD40"/>
    <property type="match status" value="2"/>
</dbReference>
<dbReference type="InterPro" id="IPR003593">
    <property type="entry name" value="AAA+_ATPase"/>
</dbReference>
<dbReference type="SMART" id="SM00320">
    <property type="entry name" value="WD40"/>
    <property type="match status" value="14"/>
</dbReference>
<keyword evidence="7" id="KW-1185">Reference proteome</keyword>
<feature type="repeat" description="WD" evidence="3">
    <location>
        <begin position="1129"/>
        <end position="1170"/>
    </location>
</feature>
<dbReference type="Pfam" id="PF17908">
    <property type="entry name" value="APAF1_C"/>
    <property type="match status" value="1"/>
</dbReference>
<dbReference type="Gene3D" id="1.25.40.370">
    <property type="match status" value="1"/>
</dbReference>
<dbReference type="SMART" id="SM00382">
    <property type="entry name" value="AAA"/>
    <property type="match status" value="1"/>
</dbReference>
<dbReference type="PROSITE" id="PS50294">
    <property type="entry name" value="WD_REPEATS_REGION"/>
    <property type="match status" value="9"/>
</dbReference>
<feature type="compositionally biased region" description="Low complexity" evidence="4">
    <location>
        <begin position="93"/>
        <end position="110"/>
    </location>
</feature>
<feature type="repeat" description="WD" evidence="3">
    <location>
        <begin position="1040"/>
        <end position="1081"/>
    </location>
</feature>
<dbReference type="PRINTS" id="PR00320">
    <property type="entry name" value="GPROTEINBRPT"/>
</dbReference>
<evidence type="ECO:0000313" key="6">
    <source>
        <dbReference type="EMBL" id="AYF78362.1"/>
    </source>
</evidence>
<evidence type="ECO:0000256" key="2">
    <source>
        <dbReference type="ARBA" id="ARBA00022737"/>
    </source>
</evidence>
<dbReference type="InterPro" id="IPR041452">
    <property type="entry name" value="APAF1_C"/>
</dbReference>
<evidence type="ECO:0000256" key="1">
    <source>
        <dbReference type="ARBA" id="ARBA00022574"/>
    </source>
</evidence>
<dbReference type="EMBL" id="CP032568">
    <property type="protein sequence ID" value="AYF78362.1"/>
    <property type="molecule type" value="Genomic_DNA"/>
</dbReference>
<dbReference type="Gene3D" id="1.10.10.10">
    <property type="entry name" value="Winged helix-like DNA-binding domain superfamily/Winged helix DNA-binding domain"/>
    <property type="match status" value="1"/>
</dbReference>
<dbReference type="InterPro" id="IPR015943">
    <property type="entry name" value="WD40/YVTN_repeat-like_dom_sf"/>
</dbReference>